<gene>
    <name evidence="1" type="ORF">FSB_LOCUS45528</name>
</gene>
<sequence length="77" mass="8641">MAVMTLALVPESGSEGNAGGFATEDDARFATSTLSFSKSLSIFLWRRLAAWWYGGWFPAAVSGCQGWQWRRFEVVWM</sequence>
<dbReference type="EMBL" id="OIVN01004474">
    <property type="protein sequence ID" value="SPD17646.1"/>
    <property type="molecule type" value="Genomic_DNA"/>
</dbReference>
<proteinExistence type="predicted"/>
<reference evidence="1" key="1">
    <citation type="submission" date="2018-02" db="EMBL/GenBank/DDBJ databases">
        <authorList>
            <person name="Cohen D.B."/>
            <person name="Kent A.D."/>
        </authorList>
    </citation>
    <scope>NUCLEOTIDE SEQUENCE</scope>
</reference>
<protein>
    <submittedName>
        <fullName evidence="1">Uncharacterized protein</fullName>
    </submittedName>
</protein>
<accession>A0A2N9HUE4</accession>
<evidence type="ECO:0000313" key="1">
    <source>
        <dbReference type="EMBL" id="SPD17646.1"/>
    </source>
</evidence>
<dbReference type="AlphaFoldDB" id="A0A2N9HUE4"/>
<name>A0A2N9HUE4_FAGSY</name>
<organism evidence="1">
    <name type="scientific">Fagus sylvatica</name>
    <name type="common">Beechnut</name>
    <dbReference type="NCBI Taxonomy" id="28930"/>
    <lineage>
        <taxon>Eukaryota</taxon>
        <taxon>Viridiplantae</taxon>
        <taxon>Streptophyta</taxon>
        <taxon>Embryophyta</taxon>
        <taxon>Tracheophyta</taxon>
        <taxon>Spermatophyta</taxon>
        <taxon>Magnoliopsida</taxon>
        <taxon>eudicotyledons</taxon>
        <taxon>Gunneridae</taxon>
        <taxon>Pentapetalae</taxon>
        <taxon>rosids</taxon>
        <taxon>fabids</taxon>
        <taxon>Fagales</taxon>
        <taxon>Fagaceae</taxon>
        <taxon>Fagus</taxon>
    </lineage>
</organism>